<reference evidence="3" key="1">
    <citation type="submission" date="2017-04" db="EMBL/GenBank/DDBJ databases">
        <authorList>
            <person name="Varghese N."/>
            <person name="Submissions S."/>
        </authorList>
    </citation>
    <scope>NUCLEOTIDE SEQUENCE [LARGE SCALE GENOMIC DNA]</scope>
    <source>
        <strain evidence="3">DSM 16512</strain>
    </source>
</reference>
<dbReference type="InterPro" id="IPR000594">
    <property type="entry name" value="ThiF_NAD_FAD-bd"/>
</dbReference>
<keyword evidence="2" id="KW-0808">Transferase</keyword>
<evidence type="ECO:0000259" key="1">
    <source>
        <dbReference type="Pfam" id="PF00899"/>
    </source>
</evidence>
<dbReference type="GO" id="GO:0016779">
    <property type="term" value="F:nucleotidyltransferase activity"/>
    <property type="evidence" value="ECO:0007669"/>
    <property type="project" value="UniProtKB-KW"/>
</dbReference>
<dbReference type="GO" id="GO:0061503">
    <property type="term" value="F:tRNA threonylcarbamoyladenosine dehydratase"/>
    <property type="evidence" value="ECO:0007669"/>
    <property type="project" value="TreeGrafter"/>
</dbReference>
<dbReference type="InterPro" id="IPR035985">
    <property type="entry name" value="Ubiquitin-activating_enz"/>
</dbReference>
<dbReference type="PANTHER" id="PTHR43267">
    <property type="entry name" value="TRNA THREONYLCARBAMOYLADENOSINE DEHYDRATASE"/>
    <property type="match status" value="1"/>
</dbReference>
<dbReference type="STRING" id="1069081.SAMN05660197_1809"/>
<dbReference type="SUPFAM" id="SSF69572">
    <property type="entry name" value="Activating enzymes of the ubiquitin-like proteins"/>
    <property type="match status" value="1"/>
</dbReference>
<gene>
    <name evidence="2" type="ORF">SAMN05660197_1809</name>
</gene>
<dbReference type="GO" id="GO:0008641">
    <property type="term" value="F:ubiquitin-like modifier activating enzyme activity"/>
    <property type="evidence" value="ECO:0007669"/>
    <property type="project" value="InterPro"/>
</dbReference>
<dbReference type="GO" id="GO:0061504">
    <property type="term" value="P:cyclic threonylcarbamoyladenosine biosynthetic process"/>
    <property type="evidence" value="ECO:0007669"/>
    <property type="project" value="TreeGrafter"/>
</dbReference>
<dbReference type="Pfam" id="PF00899">
    <property type="entry name" value="ThiF"/>
    <property type="match status" value="1"/>
</dbReference>
<proteinExistence type="predicted"/>
<organism evidence="2 3">
    <name type="scientific">Nitratiruptor tergarcus DSM 16512</name>
    <dbReference type="NCBI Taxonomy" id="1069081"/>
    <lineage>
        <taxon>Bacteria</taxon>
        <taxon>Pseudomonadati</taxon>
        <taxon>Campylobacterota</taxon>
        <taxon>Epsilonproteobacteria</taxon>
        <taxon>Nautiliales</taxon>
        <taxon>Nitratiruptoraceae</taxon>
        <taxon>Nitratiruptor</taxon>
    </lineage>
</organism>
<evidence type="ECO:0000313" key="2">
    <source>
        <dbReference type="EMBL" id="SMC09983.1"/>
    </source>
</evidence>
<sequence length="226" mass="25468">MREYFKRQIQLWGEQKQFALQSKSIAIVGCGGLGSSLALALGASGIGKIYLVDFDEVSVHNIHRQITFKVEDDGKPKAEVNRCVIEGRCPYVEVESFVEGFEEFAKRNIKVDLILDATDNLPIRAKIDAYAKKSKTPWIYASVEEFQGQVCFMEKASFQAFKITERIPGGIAAPIVMMVASFEANLALRYLAGLPIKKDRLYFLYFDEEGEFQVNRFAMPKDTDAV</sequence>
<feature type="domain" description="THIF-type NAD/FAD binding fold" evidence="1">
    <location>
        <begin position="6"/>
        <end position="219"/>
    </location>
</feature>
<keyword evidence="3" id="KW-1185">Reference proteome</keyword>
<name>A0A1W1WW66_9BACT</name>
<protein>
    <submittedName>
        <fullName evidence="2">Molybdopterin or thiamine biosynthesis adenylyltransferase</fullName>
    </submittedName>
</protein>
<dbReference type="EMBL" id="FWWZ01000001">
    <property type="protein sequence ID" value="SMC09983.1"/>
    <property type="molecule type" value="Genomic_DNA"/>
</dbReference>
<dbReference type="Proteomes" id="UP000192602">
    <property type="component" value="Unassembled WGS sequence"/>
</dbReference>
<accession>A0A1W1WW66</accession>
<dbReference type="OrthoDB" id="9804286at2"/>
<dbReference type="RefSeq" id="WP_084276339.1">
    <property type="nucleotide sequence ID" value="NZ_AP026671.1"/>
</dbReference>
<dbReference type="AlphaFoldDB" id="A0A1W1WW66"/>
<dbReference type="InterPro" id="IPR045886">
    <property type="entry name" value="ThiF/MoeB/HesA"/>
</dbReference>
<evidence type="ECO:0000313" key="3">
    <source>
        <dbReference type="Proteomes" id="UP000192602"/>
    </source>
</evidence>
<dbReference type="Gene3D" id="3.40.50.720">
    <property type="entry name" value="NAD(P)-binding Rossmann-like Domain"/>
    <property type="match status" value="1"/>
</dbReference>
<dbReference type="PANTHER" id="PTHR43267:SF1">
    <property type="entry name" value="TRNA THREONYLCARBAMOYLADENOSINE DEHYDRATASE"/>
    <property type="match status" value="1"/>
</dbReference>
<keyword evidence="2" id="KW-0548">Nucleotidyltransferase</keyword>